<dbReference type="GO" id="GO:0005886">
    <property type="term" value="C:plasma membrane"/>
    <property type="evidence" value="ECO:0007669"/>
    <property type="project" value="TreeGrafter"/>
</dbReference>
<comment type="similarity">
    <text evidence="2">Belongs to the NRAMP (TC 2.A.55) family.</text>
</comment>
<evidence type="ECO:0000313" key="6">
    <source>
        <dbReference type="EMBL" id="CAH1448479.1"/>
    </source>
</evidence>
<evidence type="ECO:0000256" key="5">
    <source>
        <dbReference type="ARBA" id="ARBA00023136"/>
    </source>
</evidence>
<dbReference type="EMBL" id="CAKMRJ010005634">
    <property type="protein sequence ID" value="CAH1448479.1"/>
    <property type="molecule type" value="Genomic_DNA"/>
</dbReference>
<evidence type="ECO:0000256" key="4">
    <source>
        <dbReference type="ARBA" id="ARBA00022989"/>
    </source>
</evidence>
<keyword evidence="5" id="KW-0472">Membrane</keyword>
<evidence type="ECO:0000256" key="1">
    <source>
        <dbReference type="ARBA" id="ARBA00004141"/>
    </source>
</evidence>
<protein>
    <submittedName>
        <fullName evidence="6">Uncharacterized protein</fullName>
    </submittedName>
</protein>
<organism evidence="6 7">
    <name type="scientific">Lactuca virosa</name>
    <dbReference type="NCBI Taxonomy" id="75947"/>
    <lineage>
        <taxon>Eukaryota</taxon>
        <taxon>Viridiplantae</taxon>
        <taxon>Streptophyta</taxon>
        <taxon>Embryophyta</taxon>
        <taxon>Tracheophyta</taxon>
        <taxon>Spermatophyta</taxon>
        <taxon>Magnoliopsida</taxon>
        <taxon>eudicotyledons</taxon>
        <taxon>Gunneridae</taxon>
        <taxon>Pentapetalae</taxon>
        <taxon>asterids</taxon>
        <taxon>campanulids</taxon>
        <taxon>Asterales</taxon>
        <taxon>Asteraceae</taxon>
        <taxon>Cichorioideae</taxon>
        <taxon>Cichorieae</taxon>
        <taxon>Lactucinae</taxon>
        <taxon>Lactuca</taxon>
    </lineage>
</organism>
<dbReference type="GO" id="GO:0015086">
    <property type="term" value="F:cadmium ion transmembrane transporter activity"/>
    <property type="evidence" value="ECO:0007669"/>
    <property type="project" value="TreeGrafter"/>
</dbReference>
<keyword evidence="7" id="KW-1185">Reference proteome</keyword>
<dbReference type="PANTHER" id="PTHR11706:SF94">
    <property type="entry name" value="NRAMP FAMILY PROTEIN"/>
    <property type="match status" value="1"/>
</dbReference>
<name>A0AAU9PEI1_9ASTR</name>
<proteinExistence type="inferred from homology"/>
<dbReference type="Proteomes" id="UP001157418">
    <property type="component" value="Unassembled WGS sequence"/>
</dbReference>
<dbReference type="AlphaFoldDB" id="A0AAU9PEI1"/>
<dbReference type="GO" id="GO:0034755">
    <property type="term" value="P:iron ion transmembrane transport"/>
    <property type="evidence" value="ECO:0007669"/>
    <property type="project" value="TreeGrafter"/>
</dbReference>
<dbReference type="GO" id="GO:0005384">
    <property type="term" value="F:manganese ion transmembrane transporter activity"/>
    <property type="evidence" value="ECO:0007669"/>
    <property type="project" value="TreeGrafter"/>
</dbReference>
<dbReference type="PANTHER" id="PTHR11706">
    <property type="entry name" value="SOLUTE CARRIER PROTEIN FAMILY 11 MEMBER"/>
    <property type="match status" value="1"/>
</dbReference>
<dbReference type="InterPro" id="IPR001046">
    <property type="entry name" value="NRAMP_fam"/>
</dbReference>
<accession>A0AAU9PEI1</accession>
<keyword evidence="3" id="KW-0812">Transmembrane</keyword>
<gene>
    <name evidence="6" type="ORF">LVIROSA_LOCUS34021</name>
</gene>
<evidence type="ECO:0000256" key="3">
    <source>
        <dbReference type="ARBA" id="ARBA00022692"/>
    </source>
</evidence>
<evidence type="ECO:0000256" key="2">
    <source>
        <dbReference type="ARBA" id="ARBA00009965"/>
    </source>
</evidence>
<reference evidence="6 7" key="1">
    <citation type="submission" date="2022-01" db="EMBL/GenBank/DDBJ databases">
        <authorList>
            <person name="Xiong W."/>
            <person name="Schranz E."/>
        </authorList>
    </citation>
    <scope>NUCLEOTIDE SEQUENCE [LARGE SCALE GENOMIC DNA]</scope>
</reference>
<comment type="subcellular location">
    <subcellularLocation>
        <location evidence="1">Membrane</location>
        <topology evidence="1">Multi-pass membrane protein</topology>
    </subcellularLocation>
</comment>
<evidence type="ECO:0000313" key="7">
    <source>
        <dbReference type="Proteomes" id="UP001157418"/>
    </source>
</evidence>
<keyword evidence="4" id="KW-1133">Transmembrane helix</keyword>
<comment type="caution">
    <text evidence="6">The sequence shown here is derived from an EMBL/GenBank/DDBJ whole genome shotgun (WGS) entry which is preliminary data.</text>
</comment>
<sequence>MSPEGLRLDERHSLEMRQLREELGAVSRRIFLSFVGFGFLVSLGYLDPGNFETDLQTRVDHRHKLIWRILIGLIFALHLSESARLNTNICEILADIIEVIGSTFALNILSKLSFWVMVLESSKQRRLQLNHKALIRCKAGDHY</sequence>